<gene>
    <name evidence="1" type="ORF">NSPZN2_100030</name>
</gene>
<keyword evidence="2" id="KW-1185">Reference proteome</keyword>
<evidence type="ECO:0000313" key="2">
    <source>
        <dbReference type="Proteomes" id="UP000675880"/>
    </source>
</evidence>
<protein>
    <submittedName>
        <fullName evidence="1">Uncharacterized protein</fullName>
    </submittedName>
</protein>
<comment type="caution">
    <text evidence="1">The sequence shown here is derived from an EMBL/GenBank/DDBJ whole genome shotgun (WGS) entry which is preliminary data.</text>
</comment>
<sequence length="58" mass="5851">MTYHAALLGCDQDNVPDHSALGKSLGLGPPDGLTASMVVPSTLLQGAGYAARIAPSRS</sequence>
<proteinExistence type="predicted"/>
<dbReference type="EMBL" id="CAJNBJ010000002">
    <property type="protein sequence ID" value="CAE6724509.1"/>
    <property type="molecule type" value="Genomic_DNA"/>
</dbReference>
<name>A0ABM8QZ88_9BACT</name>
<accession>A0ABM8QZ88</accession>
<reference evidence="1 2" key="1">
    <citation type="submission" date="2021-02" db="EMBL/GenBank/DDBJ databases">
        <authorList>
            <person name="Han P."/>
        </authorList>
    </citation>
    <scope>NUCLEOTIDE SEQUENCE [LARGE SCALE GENOMIC DNA]</scope>
    <source>
        <strain evidence="1">Candidatus Nitrospira sp. ZN2</strain>
    </source>
</reference>
<evidence type="ECO:0000313" key="1">
    <source>
        <dbReference type="EMBL" id="CAE6724509.1"/>
    </source>
</evidence>
<organism evidence="1 2">
    <name type="scientific">Nitrospira defluvii</name>
    <dbReference type="NCBI Taxonomy" id="330214"/>
    <lineage>
        <taxon>Bacteria</taxon>
        <taxon>Pseudomonadati</taxon>
        <taxon>Nitrospirota</taxon>
        <taxon>Nitrospiria</taxon>
        <taxon>Nitrospirales</taxon>
        <taxon>Nitrospiraceae</taxon>
        <taxon>Nitrospira</taxon>
    </lineage>
</organism>
<dbReference type="Proteomes" id="UP000675880">
    <property type="component" value="Unassembled WGS sequence"/>
</dbReference>